<dbReference type="InterPro" id="IPR028345">
    <property type="entry name" value="Antibiotic_NAT-like"/>
</dbReference>
<evidence type="ECO:0000313" key="1">
    <source>
        <dbReference type="EMBL" id="SFF98409.1"/>
    </source>
</evidence>
<name>A0A1I2N6D6_9BACL</name>
<proteinExistence type="predicted"/>
<protein>
    <recommendedName>
        <fullName evidence="3">Aminoglycoside N(3)-acetyltransferase</fullName>
    </recommendedName>
</protein>
<sequence length="72" mass="8391">MQWKRNDSTDDERMNPMDQAKSFLNMKHPHTVDSLAAEFRRLGLKEGMTVIVHSSLSSLGFVCGGRWRWCRH</sequence>
<dbReference type="Proteomes" id="UP000198661">
    <property type="component" value="Unassembled WGS sequence"/>
</dbReference>
<accession>A0A1I2N6D6</accession>
<evidence type="ECO:0000313" key="2">
    <source>
        <dbReference type="Proteomes" id="UP000198661"/>
    </source>
</evidence>
<evidence type="ECO:0008006" key="3">
    <source>
        <dbReference type="Google" id="ProtNLM"/>
    </source>
</evidence>
<reference evidence="1 2" key="1">
    <citation type="submission" date="2016-10" db="EMBL/GenBank/DDBJ databases">
        <authorList>
            <person name="de Groot N.N."/>
        </authorList>
    </citation>
    <scope>NUCLEOTIDE SEQUENCE [LARGE SCALE GENOMIC DNA]</scope>
    <source>
        <strain evidence="1 2">DSM 44945</strain>
    </source>
</reference>
<organism evidence="1 2">
    <name type="scientific">Planifilum fulgidum</name>
    <dbReference type="NCBI Taxonomy" id="201973"/>
    <lineage>
        <taxon>Bacteria</taxon>
        <taxon>Bacillati</taxon>
        <taxon>Bacillota</taxon>
        <taxon>Bacilli</taxon>
        <taxon>Bacillales</taxon>
        <taxon>Thermoactinomycetaceae</taxon>
        <taxon>Planifilum</taxon>
    </lineage>
</organism>
<keyword evidence="2" id="KW-1185">Reference proteome</keyword>
<dbReference type="STRING" id="201973.SAMN04488025_11131"/>
<gene>
    <name evidence="1" type="ORF">SAMN04488025_11131</name>
</gene>
<dbReference type="AlphaFoldDB" id="A0A1I2N6D6"/>
<dbReference type="EMBL" id="FOOK01000011">
    <property type="protein sequence ID" value="SFF98409.1"/>
    <property type="molecule type" value="Genomic_DNA"/>
</dbReference>
<dbReference type="SUPFAM" id="SSF110710">
    <property type="entry name" value="TTHA0583/YokD-like"/>
    <property type="match status" value="1"/>
</dbReference>